<evidence type="ECO:0000313" key="3">
    <source>
        <dbReference type="Proteomes" id="UP000022835"/>
    </source>
</evidence>
<keyword evidence="1" id="KW-1133">Transmembrane helix</keyword>
<gene>
    <name evidence="2" type="ORF">Y900_001765</name>
</gene>
<feature type="transmembrane region" description="Helical" evidence="1">
    <location>
        <begin position="35"/>
        <end position="54"/>
    </location>
</feature>
<dbReference type="Proteomes" id="UP000022835">
    <property type="component" value="Unassembled WGS sequence"/>
</dbReference>
<accession>A0A064CAL8</accession>
<name>A0A064CAL8_9MYCO</name>
<keyword evidence="3" id="KW-1185">Reference proteome</keyword>
<dbReference type="eggNOG" id="ENOG5032BPI">
    <property type="taxonomic scope" value="Bacteria"/>
</dbReference>
<reference evidence="2" key="1">
    <citation type="submission" date="2014-05" db="EMBL/GenBank/DDBJ databases">
        <title>Genome sequence of Mycobacterium aromaticivorans strain JS19b1T (= DSM 45407T).</title>
        <authorList>
            <person name="Kwak Y."/>
            <person name="Park G.-S."/>
            <person name="Li Q.X."/>
            <person name="Lee S.-E."/>
            <person name="Shin J.-H."/>
        </authorList>
    </citation>
    <scope>NUCLEOTIDE SEQUENCE [LARGE SCALE GENOMIC DNA]</scope>
    <source>
        <strain evidence="2">JS19b1</strain>
    </source>
</reference>
<protein>
    <submittedName>
        <fullName evidence="2">Uncharacterized protein</fullName>
    </submittedName>
</protein>
<evidence type="ECO:0000256" key="1">
    <source>
        <dbReference type="SAM" id="Phobius"/>
    </source>
</evidence>
<keyword evidence="1" id="KW-0812">Transmembrane</keyword>
<keyword evidence="1" id="KW-0472">Membrane</keyword>
<dbReference type="OrthoDB" id="4735550at2"/>
<dbReference type="RefSeq" id="WP_036345532.1">
    <property type="nucleotide sequence ID" value="NZ_JALN02000001.1"/>
</dbReference>
<sequence>MSQLTETDPDGSTWSVRRWWWKTIPWETGFATLDALIFLAVLPFMVMWPFWLLAKFVGVPWTIIITRDGTEIGRERVKGWKRSRARVAEIARSAREGTLTEFVTAADTAAPD</sequence>
<organism evidence="2 3">
    <name type="scientific">Mycolicibacterium aromaticivorans JS19b1 = JCM 16368</name>
    <dbReference type="NCBI Taxonomy" id="1440774"/>
    <lineage>
        <taxon>Bacteria</taxon>
        <taxon>Bacillati</taxon>
        <taxon>Actinomycetota</taxon>
        <taxon>Actinomycetes</taxon>
        <taxon>Mycobacteriales</taxon>
        <taxon>Mycobacteriaceae</taxon>
        <taxon>Mycolicibacterium</taxon>
    </lineage>
</organism>
<comment type="caution">
    <text evidence="2">The sequence shown here is derived from an EMBL/GenBank/DDBJ whole genome shotgun (WGS) entry which is preliminary data.</text>
</comment>
<evidence type="ECO:0000313" key="2">
    <source>
        <dbReference type="EMBL" id="KDE97694.1"/>
    </source>
</evidence>
<dbReference type="AlphaFoldDB" id="A0A064CAL8"/>
<proteinExistence type="predicted"/>
<dbReference type="EMBL" id="JALN02000001">
    <property type="protein sequence ID" value="KDE97694.1"/>
    <property type="molecule type" value="Genomic_DNA"/>
</dbReference>